<dbReference type="PROSITE" id="PS50949">
    <property type="entry name" value="HTH_GNTR"/>
    <property type="match status" value="1"/>
</dbReference>
<keyword evidence="1" id="KW-0805">Transcription regulation</keyword>
<proteinExistence type="predicted"/>
<dbReference type="Proteomes" id="UP001597263">
    <property type="component" value="Unassembled WGS sequence"/>
</dbReference>
<dbReference type="RefSeq" id="WP_289385314.1">
    <property type="nucleotide sequence ID" value="NZ_JAUCBM010000001.1"/>
</dbReference>
<keyword evidence="2" id="KW-0238">DNA-binding</keyword>
<evidence type="ECO:0000256" key="1">
    <source>
        <dbReference type="ARBA" id="ARBA00023015"/>
    </source>
</evidence>
<keyword evidence="3" id="KW-0804">Transcription</keyword>
<dbReference type="Gene3D" id="1.20.120.530">
    <property type="entry name" value="GntR ligand-binding domain-like"/>
    <property type="match status" value="1"/>
</dbReference>
<dbReference type="InterPro" id="IPR036390">
    <property type="entry name" value="WH_DNA-bd_sf"/>
</dbReference>
<protein>
    <submittedName>
        <fullName evidence="5">GntR family transcriptional regulator</fullName>
    </submittedName>
</protein>
<gene>
    <name evidence="5" type="ORF">ACFQ35_15930</name>
</gene>
<dbReference type="PANTHER" id="PTHR43537">
    <property type="entry name" value="TRANSCRIPTIONAL REGULATOR, GNTR FAMILY"/>
    <property type="match status" value="1"/>
</dbReference>
<feature type="domain" description="HTH gntR-type" evidence="4">
    <location>
        <begin position="6"/>
        <end position="73"/>
    </location>
</feature>
<organism evidence="5 6">
    <name type="scientific">Pseudochrobactrum kiredjianiae</name>
    <dbReference type="NCBI Taxonomy" id="386305"/>
    <lineage>
        <taxon>Bacteria</taxon>
        <taxon>Pseudomonadati</taxon>
        <taxon>Pseudomonadota</taxon>
        <taxon>Alphaproteobacteria</taxon>
        <taxon>Hyphomicrobiales</taxon>
        <taxon>Brucellaceae</taxon>
        <taxon>Pseudochrobactrum</taxon>
    </lineage>
</organism>
<comment type="caution">
    <text evidence="5">The sequence shown here is derived from an EMBL/GenBank/DDBJ whole genome shotgun (WGS) entry which is preliminary data.</text>
</comment>
<dbReference type="EMBL" id="JBHTMA010000040">
    <property type="protein sequence ID" value="MFD1228633.1"/>
    <property type="molecule type" value="Genomic_DNA"/>
</dbReference>
<evidence type="ECO:0000259" key="4">
    <source>
        <dbReference type="PROSITE" id="PS50949"/>
    </source>
</evidence>
<dbReference type="Pfam" id="PF07729">
    <property type="entry name" value="FCD"/>
    <property type="match status" value="1"/>
</dbReference>
<name>A0ABW3V6S1_9HYPH</name>
<dbReference type="Gene3D" id="1.10.10.10">
    <property type="entry name" value="Winged helix-like DNA-binding domain superfamily/Winged helix DNA-binding domain"/>
    <property type="match status" value="1"/>
</dbReference>
<dbReference type="SMART" id="SM00895">
    <property type="entry name" value="FCD"/>
    <property type="match status" value="1"/>
</dbReference>
<dbReference type="PANTHER" id="PTHR43537:SF20">
    <property type="entry name" value="HTH-TYPE TRANSCRIPTIONAL REPRESSOR GLAR"/>
    <property type="match status" value="1"/>
</dbReference>
<keyword evidence="6" id="KW-1185">Reference proteome</keyword>
<evidence type="ECO:0000313" key="5">
    <source>
        <dbReference type="EMBL" id="MFD1228633.1"/>
    </source>
</evidence>
<reference evidence="6" key="1">
    <citation type="journal article" date="2019" name="Int. J. Syst. Evol. Microbiol.">
        <title>The Global Catalogue of Microorganisms (GCM) 10K type strain sequencing project: providing services to taxonomists for standard genome sequencing and annotation.</title>
        <authorList>
            <consortium name="The Broad Institute Genomics Platform"/>
            <consortium name="The Broad Institute Genome Sequencing Center for Infectious Disease"/>
            <person name="Wu L."/>
            <person name="Ma J."/>
        </authorList>
    </citation>
    <scope>NUCLEOTIDE SEQUENCE [LARGE SCALE GENOMIC DNA]</scope>
    <source>
        <strain evidence="6">CCUG 49584</strain>
    </source>
</reference>
<accession>A0ABW3V6S1</accession>
<evidence type="ECO:0000256" key="2">
    <source>
        <dbReference type="ARBA" id="ARBA00023125"/>
    </source>
</evidence>
<dbReference type="SUPFAM" id="SSF48008">
    <property type="entry name" value="GntR ligand-binding domain-like"/>
    <property type="match status" value="1"/>
</dbReference>
<dbReference type="InterPro" id="IPR008920">
    <property type="entry name" value="TF_FadR/GntR_C"/>
</dbReference>
<dbReference type="SUPFAM" id="SSF46785">
    <property type="entry name" value="Winged helix' DNA-binding domain"/>
    <property type="match status" value="1"/>
</dbReference>
<dbReference type="InterPro" id="IPR036388">
    <property type="entry name" value="WH-like_DNA-bd_sf"/>
</dbReference>
<dbReference type="InterPro" id="IPR011711">
    <property type="entry name" value="GntR_C"/>
</dbReference>
<dbReference type="InterPro" id="IPR000524">
    <property type="entry name" value="Tscrpt_reg_HTH_GntR"/>
</dbReference>
<evidence type="ECO:0000313" key="6">
    <source>
        <dbReference type="Proteomes" id="UP001597263"/>
    </source>
</evidence>
<evidence type="ECO:0000256" key="3">
    <source>
        <dbReference type="ARBA" id="ARBA00023163"/>
    </source>
</evidence>
<dbReference type="SMART" id="SM00345">
    <property type="entry name" value="HTH_GNTR"/>
    <property type="match status" value="1"/>
</dbReference>
<sequence>MSQETVTKTEHAYQTLRQDILEVRLAPDTPLRLGAIRESYGVGWTPLREALSRLEAEHLVQSTANKGYVVASVSIAELADLTKTKGMIELQLLRESMEFGHQEWEARIVAAHYRLSREVPPFEQEGDQEHFTSWSHLHDAFHNALISANQSPWLSRFYRQVTDHMRRHGRALRTAMPHMESEASSAALKASPALRMSFSLEPHTALMDAVINRQIAQAVNLIQEHNKLTMLAYDEINDGFAE</sequence>
<dbReference type="Pfam" id="PF00392">
    <property type="entry name" value="GntR"/>
    <property type="match status" value="1"/>
</dbReference>